<dbReference type="Gene3D" id="3.40.50.2000">
    <property type="entry name" value="Glycogen Phosphorylase B"/>
    <property type="match status" value="2"/>
</dbReference>
<dbReference type="Gene3D" id="3.10.450.330">
    <property type="match status" value="1"/>
</dbReference>
<proteinExistence type="evidence at transcript level"/>
<dbReference type="AlphaFoldDB" id="U3N5R0"/>
<dbReference type="Pfam" id="PF24861">
    <property type="entry name" value="SUS_N"/>
    <property type="match status" value="1"/>
</dbReference>
<evidence type="ECO:0000256" key="3">
    <source>
        <dbReference type="ARBA" id="ARBA00022676"/>
    </source>
</evidence>
<dbReference type="PANTHER" id="PTHR45839:SF29">
    <property type="entry name" value="SUCROSE SYNTHASE 1"/>
    <property type="match status" value="1"/>
</dbReference>
<evidence type="ECO:0000259" key="9">
    <source>
        <dbReference type="Pfam" id="PF24861"/>
    </source>
</evidence>
<dbReference type="InterPro" id="IPR001296">
    <property type="entry name" value="Glyco_trans_1"/>
</dbReference>
<comment type="similarity">
    <text evidence="1 6">Belongs to the glycosyltransferase 1 family. Plant sucrose synthase subfamily.</text>
</comment>
<dbReference type="FunFam" id="3.10.450.330:FF:000001">
    <property type="entry name" value="Sucrose synthase"/>
    <property type="match status" value="1"/>
</dbReference>
<evidence type="ECO:0000259" key="8">
    <source>
        <dbReference type="Pfam" id="PF00862"/>
    </source>
</evidence>
<evidence type="ECO:0000256" key="1">
    <source>
        <dbReference type="ARBA" id="ARBA00005894"/>
    </source>
</evidence>
<accession>U3N5R0</accession>
<evidence type="ECO:0000256" key="2">
    <source>
        <dbReference type="ARBA" id="ARBA00012540"/>
    </source>
</evidence>
<feature type="domain" description="Sucrose synthase N-terminal" evidence="9">
    <location>
        <begin position="12"/>
        <end position="124"/>
    </location>
</feature>
<reference evidence="11" key="1">
    <citation type="submission" date="2012-12" db="EMBL/GenBank/DDBJ databases">
        <authorList>
            <person name="Chunxia W."/>
            <person name="Hongmei S."/>
            <person name="Xueyan L."/>
            <person name="Tianlai L."/>
        </authorList>
    </citation>
    <scope>NUCLEOTIDE SEQUENCE</scope>
    <source>
        <tissue evidence="11">Bulb</tissue>
    </source>
</reference>
<name>U3N5R0_LILDA</name>
<sequence>MEKMADRGLTRNHTFRDRLSDTLSAHKNELLALFSRFVKQGQGMLQPHQLLAEYEAVIPEAEREKLKDGVFEDVLKAAQEAIVIPPWVALAIRPRPGVWEYVRVNVNELAVEELTVPEYLQFKEELVDGSGRNNFTLELDFEPFNASFPRPSLSKSIGNGVQFLNRHLSSKLFQNKESMYPLLNFLREHHYNGTSMMLNDRIHTLSALQAALRKAEEHLLTLPQDTPYSEFIHRFQELGLEKGWGDKAKRVHETLHLLLDLLEAPDPCTLEKFLGTIPMVFNVVILSPHGYFAQASVLGYPDTGGQVVYILDQVRAMENEMLLRIKQQGLDITPRILIVTRLLPDAVGTTCGQRLEKVLGTEHTSILRVPFRTEHGILRKWISRFEVWPYLETYAEDVANEVAGELQATPDLIIGNYSDGNLVASLMAHKLGVTQCTIAHALEKTKYPNSDLYWKKFEKQYHFSCQFTADLIAMNHADFIITSTFQEIAGSKDTVGQYESHTAFTLPGLYRVVHGIDVFDPKFNIVSPGADMSIYFPYTEVEKRLTTLHPEIEELLYSSAESTEYKFGLKDKTKPIIFSMARLDRVKNITGLVELYGKNNRLKELVNLVIVAGDHAKVSKDLEEQAELKKMYNLIEEYKLDGHIRWISAQMNRVRNGELYRYIADCKGAFVQPAFYEAFGLTVVESMTCGLPTFATLHGGPGEIIVDGVSGFHIDPYQGDKASELLADFFEKCKQDGTHWDKISHGGLQRIYEKYTWKLYSERLMTLAGVYGFWKYVSNLDRLETKRYLEMFYALKYRKLAKSVPLAVDGEFAIKGSVPLAVDGKFAVNGSVSLAVDREIVVNGTK</sequence>
<dbReference type="Pfam" id="PF00534">
    <property type="entry name" value="Glycos_transf_1"/>
    <property type="match status" value="1"/>
</dbReference>
<dbReference type="SUPFAM" id="SSF53756">
    <property type="entry name" value="UDP-Glycosyltransferase/glycogen phosphorylase"/>
    <property type="match status" value="1"/>
</dbReference>
<protein>
    <recommendedName>
        <fullName evidence="2 6">Sucrose synthase</fullName>
        <ecNumber evidence="2 6">2.4.1.13</ecNumber>
    </recommendedName>
</protein>
<dbReference type="GO" id="GO:0016157">
    <property type="term" value="F:sucrose synthase activity"/>
    <property type="evidence" value="ECO:0007669"/>
    <property type="project" value="UniProtKB-UniRule"/>
</dbReference>
<organism evidence="11">
    <name type="scientific">Lilium davidii</name>
    <name type="common">David's lily</name>
    <dbReference type="NCBI Taxonomy" id="82316"/>
    <lineage>
        <taxon>Eukaryota</taxon>
        <taxon>Viridiplantae</taxon>
        <taxon>Streptophyta</taxon>
        <taxon>Embryophyta</taxon>
        <taxon>Tracheophyta</taxon>
        <taxon>Spermatophyta</taxon>
        <taxon>Magnoliopsida</taxon>
        <taxon>Liliopsida</taxon>
        <taxon>Liliales</taxon>
        <taxon>Liliaceae</taxon>
        <taxon>Lilium</taxon>
    </lineage>
</organism>
<feature type="domain" description="Glycosyl transferase family 1" evidence="7">
    <location>
        <begin position="568"/>
        <end position="732"/>
    </location>
</feature>
<dbReference type="InterPro" id="IPR056735">
    <property type="entry name" value="SUS_N"/>
</dbReference>
<evidence type="ECO:0000256" key="5">
    <source>
        <dbReference type="ARBA" id="ARBA00049030"/>
    </source>
</evidence>
<evidence type="ECO:0000313" key="11">
    <source>
        <dbReference type="EMBL" id="AGW23638.1"/>
    </source>
</evidence>
<dbReference type="PANTHER" id="PTHR45839">
    <property type="match status" value="1"/>
</dbReference>
<evidence type="ECO:0000259" key="7">
    <source>
        <dbReference type="Pfam" id="PF00534"/>
    </source>
</evidence>
<dbReference type="Gene3D" id="1.20.120.1230">
    <property type="match status" value="1"/>
</dbReference>
<keyword evidence="3 6" id="KW-0328">Glycosyltransferase</keyword>
<dbReference type="Pfam" id="PF24862">
    <property type="entry name" value="SUS_EPBD"/>
    <property type="match status" value="1"/>
</dbReference>
<dbReference type="InterPro" id="IPR012820">
    <property type="entry name" value="Sucrose_synthase_pln/cyn"/>
</dbReference>
<evidence type="ECO:0000256" key="4">
    <source>
        <dbReference type="ARBA" id="ARBA00022679"/>
    </source>
</evidence>
<dbReference type="FunFam" id="1.20.120.1230:FF:000001">
    <property type="entry name" value="Sucrose synthase"/>
    <property type="match status" value="1"/>
</dbReference>
<dbReference type="EMBL" id="KC261286">
    <property type="protein sequence ID" value="AGW23638.1"/>
    <property type="molecule type" value="mRNA"/>
</dbReference>
<dbReference type="InterPro" id="IPR000368">
    <property type="entry name" value="Sucrose_synth_GT-B1"/>
</dbReference>
<dbReference type="Pfam" id="PF00862">
    <property type="entry name" value="GT-B_Sucrose_synth"/>
    <property type="match status" value="1"/>
</dbReference>
<evidence type="ECO:0000259" key="10">
    <source>
        <dbReference type="Pfam" id="PF24862"/>
    </source>
</evidence>
<feature type="domain" description="Sucrose synthase EPBD" evidence="10">
    <location>
        <begin position="159"/>
        <end position="246"/>
    </location>
</feature>
<comment type="function">
    <text evidence="6">Sucrose-cleaving enzyme that provides UDP-glucose and fructose for various metabolic pathways.</text>
</comment>
<dbReference type="GO" id="GO:0005985">
    <property type="term" value="P:sucrose metabolic process"/>
    <property type="evidence" value="ECO:0007669"/>
    <property type="project" value="InterPro"/>
</dbReference>
<dbReference type="NCBIfam" id="TIGR02470">
    <property type="entry name" value="sucr_synth"/>
    <property type="match status" value="1"/>
</dbReference>
<feature type="domain" description="Sucrose synthase first GT-B" evidence="8">
    <location>
        <begin position="269"/>
        <end position="557"/>
    </location>
</feature>
<dbReference type="EC" id="2.4.1.13" evidence="2 6"/>
<evidence type="ECO:0000256" key="6">
    <source>
        <dbReference type="RuleBase" id="RU280817"/>
    </source>
</evidence>
<dbReference type="InterPro" id="IPR056736">
    <property type="entry name" value="SUS_EPBD"/>
</dbReference>
<comment type="catalytic activity">
    <reaction evidence="5 6">
        <text>an NDP-alpha-D-glucose + D-fructose = a ribonucleoside 5'-diphosphate + sucrose + H(+)</text>
        <dbReference type="Rhea" id="RHEA:16241"/>
        <dbReference type="ChEBI" id="CHEBI:15378"/>
        <dbReference type="ChEBI" id="CHEBI:17992"/>
        <dbReference type="ChEBI" id="CHEBI:37721"/>
        <dbReference type="ChEBI" id="CHEBI:57930"/>
        <dbReference type="ChEBI" id="CHEBI:76533"/>
        <dbReference type="EC" id="2.4.1.13"/>
    </reaction>
</comment>
<dbReference type="FunFam" id="3.40.50.2000:FF:000004">
    <property type="entry name" value="Sucrose synthase"/>
    <property type="match status" value="1"/>
</dbReference>
<keyword evidence="4 6" id="KW-0808">Transferase</keyword>